<feature type="region of interest" description="Disordered" evidence="1">
    <location>
        <begin position="115"/>
        <end position="150"/>
    </location>
</feature>
<evidence type="ECO:0000313" key="2">
    <source>
        <dbReference type="EMBL" id="KAF9156704.1"/>
    </source>
</evidence>
<keyword evidence="3" id="KW-1185">Reference proteome</keyword>
<evidence type="ECO:0000256" key="1">
    <source>
        <dbReference type="SAM" id="MobiDB-lite"/>
    </source>
</evidence>
<comment type="caution">
    <text evidence="2">The sequence shown here is derived from an EMBL/GenBank/DDBJ whole genome shotgun (WGS) entry which is preliminary data.</text>
</comment>
<protein>
    <submittedName>
        <fullName evidence="2">Uncharacterized protein</fullName>
    </submittedName>
</protein>
<feature type="region of interest" description="Disordered" evidence="1">
    <location>
        <begin position="1"/>
        <end position="44"/>
    </location>
</feature>
<gene>
    <name evidence="2" type="ORF">BG015_002499</name>
</gene>
<organism evidence="2 3">
    <name type="scientific">Linnemannia schmuckeri</name>
    <dbReference type="NCBI Taxonomy" id="64567"/>
    <lineage>
        <taxon>Eukaryota</taxon>
        <taxon>Fungi</taxon>
        <taxon>Fungi incertae sedis</taxon>
        <taxon>Mucoromycota</taxon>
        <taxon>Mortierellomycotina</taxon>
        <taxon>Mortierellomycetes</taxon>
        <taxon>Mortierellales</taxon>
        <taxon>Mortierellaceae</taxon>
        <taxon>Linnemannia</taxon>
    </lineage>
</organism>
<accession>A0A9P5VFI8</accession>
<evidence type="ECO:0000313" key="3">
    <source>
        <dbReference type="Proteomes" id="UP000748756"/>
    </source>
</evidence>
<name>A0A9P5VFI8_9FUNG</name>
<dbReference type="EMBL" id="JAAAUQ010000015">
    <property type="protein sequence ID" value="KAF9156704.1"/>
    <property type="molecule type" value="Genomic_DNA"/>
</dbReference>
<feature type="compositionally biased region" description="Acidic residues" evidence="1">
    <location>
        <begin position="34"/>
        <end position="44"/>
    </location>
</feature>
<sequence>MNFTTLSSHDISKPITKYPFGPPPSHDNHNKTNDDEDEDEDEDEVVEDIYLYTLTHLHPTTFVPTQSASGTGTGMGAGATERILPSSQESLTITPSFSSFHLPQTHRDDHYGGVHMQPKPASGGDVPRVSVLPQHHQEPIDSLSEGQDEALKPTAKKKCASLAIFRFFLKK</sequence>
<dbReference type="Proteomes" id="UP000748756">
    <property type="component" value="Unassembled WGS sequence"/>
</dbReference>
<reference evidence="2" key="1">
    <citation type="journal article" date="2020" name="Fungal Divers.">
        <title>Resolving the Mortierellaceae phylogeny through synthesis of multi-gene phylogenetics and phylogenomics.</title>
        <authorList>
            <person name="Vandepol N."/>
            <person name="Liber J."/>
            <person name="Desiro A."/>
            <person name="Na H."/>
            <person name="Kennedy M."/>
            <person name="Barry K."/>
            <person name="Grigoriev I.V."/>
            <person name="Miller A.N."/>
            <person name="O'Donnell K."/>
            <person name="Stajich J.E."/>
            <person name="Bonito G."/>
        </authorList>
    </citation>
    <scope>NUCLEOTIDE SEQUENCE</scope>
    <source>
        <strain evidence="2">NRRL 6426</strain>
    </source>
</reference>
<dbReference type="OrthoDB" id="10686835at2759"/>
<dbReference type="AlphaFoldDB" id="A0A9P5VFI8"/>
<proteinExistence type="predicted"/>